<protein>
    <submittedName>
        <fullName evidence="1">Uncharacterized protein</fullName>
    </submittedName>
</protein>
<gene>
    <name evidence="1" type="ORF">NDU88_002535</name>
</gene>
<dbReference type="AlphaFoldDB" id="A0AAV7MP70"/>
<evidence type="ECO:0000313" key="2">
    <source>
        <dbReference type="Proteomes" id="UP001066276"/>
    </source>
</evidence>
<sequence>MEPAEWEGATGAVAPSRISVSAKQTLKFFVGPSYGGPCSAHAIGMGTAGAPRGPTTPHTAILLLAGEPPGTGWRYGLSESPWRRSKLRRHGGFPWAAESPPAFRFWPRLYRRGQNARRSTASLLAVLPPTSAMATPPKWTRLRPITQQKERCVDFKKTARVEKKTLDLPRDTLK</sequence>
<dbReference type="Proteomes" id="UP001066276">
    <property type="component" value="Chromosome 9"/>
</dbReference>
<name>A0AAV7MP70_PLEWA</name>
<reference evidence="1" key="1">
    <citation type="journal article" date="2022" name="bioRxiv">
        <title>Sequencing and chromosome-scale assembly of the giantPleurodeles waltlgenome.</title>
        <authorList>
            <person name="Brown T."/>
            <person name="Elewa A."/>
            <person name="Iarovenko S."/>
            <person name="Subramanian E."/>
            <person name="Araus A.J."/>
            <person name="Petzold A."/>
            <person name="Susuki M."/>
            <person name="Suzuki K.-i.T."/>
            <person name="Hayashi T."/>
            <person name="Toyoda A."/>
            <person name="Oliveira C."/>
            <person name="Osipova E."/>
            <person name="Leigh N.D."/>
            <person name="Simon A."/>
            <person name="Yun M.H."/>
        </authorList>
    </citation>
    <scope>NUCLEOTIDE SEQUENCE</scope>
    <source>
        <strain evidence="1">20211129_DDA</strain>
        <tissue evidence="1">Liver</tissue>
    </source>
</reference>
<proteinExistence type="predicted"/>
<evidence type="ECO:0000313" key="1">
    <source>
        <dbReference type="EMBL" id="KAJ1105127.1"/>
    </source>
</evidence>
<accession>A0AAV7MP70</accession>
<dbReference type="EMBL" id="JANPWB010000013">
    <property type="protein sequence ID" value="KAJ1105127.1"/>
    <property type="molecule type" value="Genomic_DNA"/>
</dbReference>
<keyword evidence="2" id="KW-1185">Reference proteome</keyword>
<comment type="caution">
    <text evidence="1">The sequence shown here is derived from an EMBL/GenBank/DDBJ whole genome shotgun (WGS) entry which is preliminary data.</text>
</comment>
<organism evidence="1 2">
    <name type="scientific">Pleurodeles waltl</name>
    <name type="common">Iberian ribbed newt</name>
    <dbReference type="NCBI Taxonomy" id="8319"/>
    <lineage>
        <taxon>Eukaryota</taxon>
        <taxon>Metazoa</taxon>
        <taxon>Chordata</taxon>
        <taxon>Craniata</taxon>
        <taxon>Vertebrata</taxon>
        <taxon>Euteleostomi</taxon>
        <taxon>Amphibia</taxon>
        <taxon>Batrachia</taxon>
        <taxon>Caudata</taxon>
        <taxon>Salamandroidea</taxon>
        <taxon>Salamandridae</taxon>
        <taxon>Pleurodelinae</taxon>
        <taxon>Pleurodeles</taxon>
    </lineage>
</organism>